<reference evidence="3" key="1">
    <citation type="journal article" date="2014" name="Genome Announc.">
        <title>Draft genome sequence of Rhodosporidium toruloides CECT1137, an oleaginous yeast of biotechnological interest.</title>
        <authorList>
            <person name="Morin N."/>
            <person name="Calcas X."/>
            <person name="Devillers H."/>
            <person name="Durrens P."/>
            <person name="Sherman D.J."/>
            <person name="Nicaud J.-M."/>
            <person name="Neuveglise C."/>
        </authorList>
    </citation>
    <scope>NUCLEOTIDE SEQUENCE</scope>
    <source>
        <strain evidence="3">CECT1137</strain>
    </source>
</reference>
<dbReference type="InterPro" id="IPR011050">
    <property type="entry name" value="Pectin_lyase_fold/virulence"/>
</dbReference>
<dbReference type="SUPFAM" id="SSF51126">
    <property type="entry name" value="Pectin lyase-like"/>
    <property type="match status" value="1"/>
</dbReference>
<dbReference type="AlphaFoldDB" id="A0A061B2U7"/>
<dbReference type="InterPro" id="IPR012334">
    <property type="entry name" value="Pectin_lyas_fold"/>
</dbReference>
<evidence type="ECO:0000256" key="2">
    <source>
        <dbReference type="SAM" id="SignalP"/>
    </source>
</evidence>
<gene>
    <name evidence="3" type="ORF">RHTO0S_08e05622g</name>
</gene>
<feature type="compositionally biased region" description="Basic and acidic residues" evidence="1">
    <location>
        <begin position="517"/>
        <end position="530"/>
    </location>
</feature>
<organism evidence="3">
    <name type="scientific">Rhodotorula toruloides</name>
    <name type="common">Yeast</name>
    <name type="synonym">Rhodosporidium toruloides</name>
    <dbReference type="NCBI Taxonomy" id="5286"/>
    <lineage>
        <taxon>Eukaryota</taxon>
        <taxon>Fungi</taxon>
        <taxon>Dikarya</taxon>
        <taxon>Basidiomycota</taxon>
        <taxon>Pucciniomycotina</taxon>
        <taxon>Microbotryomycetes</taxon>
        <taxon>Sporidiobolales</taxon>
        <taxon>Sporidiobolaceae</taxon>
        <taxon>Rhodotorula</taxon>
    </lineage>
</organism>
<evidence type="ECO:0000256" key="1">
    <source>
        <dbReference type="SAM" id="MobiDB-lite"/>
    </source>
</evidence>
<dbReference type="Gene3D" id="2.160.20.10">
    <property type="entry name" value="Single-stranded right-handed beta-helix, Pectin lyase-like"/>
    <property type="match status" value="1"/>
</dbReference>
<protein>
    <submittedName>
        <fullName evidence="3">RHTO0S08e05622g1_1</fullName>
    </submittedName>
</protein>
<keyword evidence="2" id="KW-0732">Signal</keyword>
<feature type="signal peptide" evidence="2">
    <location>
        <begin position="1"/>
        <end position="23"/>
    </location>
</feature>
<dbReference type="OrthoDB" id="2587928at2759"/>
<dbReference type="EMBL" id="LK052943">
    <property type="protein sequence ID" value="CDR43786.1"/>
    <property type="molecule type" value="Genomic_DNA"/>
</dbReference>
<feature type="region of interest" description="Disordered" evidence="1">
    <location>
        <begin position="480"/>
        <end position="503"/>
    </location>
</feature>
<feature type="chain" id="PRO_5001593937" evidence="2">
    <location>
        <begin position="24"/>
        <end position="555"/>
    </location>
</feature>
<proteinExistence type="predicted"/>
<accession>A0A061B2U7</accession>
<name>A0A061B2U7_RHOTO</name>
<sequence length="555" mass="59246">MAQRRLRSPLVILSAFLLPLAGAAKQTPFTTPSDCIDSATAVELNQLLRTGGAGTAVVLCPYAQVSIDPHGSPITFTAARQAIYTRGFPEDHSRATLVIENVEGHFSGDLTTAIQADCNACRGVVVRNLHVDGGREQMGEVEGGDALIKVGGNEGAQEVTSVNAWGARGYAVLHASEGEKGTCRDVSITDNVFHTSGPAPLDAFLQSELRRLRDGPPAYLGQERPGTWTDGISVACAHSTVADNTVRDVSGVGIALRGAQGTQVYQNTVVARDRDMLVGIALVANPRVKAKAGELGGVVVRENRVHAASAMIRIGISTGSGAWSTDELAGDHQIPFGSEIVRNRLSSYTGYFGYAFALSDARGLQVQDNAVSASIWGVETTACYDRPAYIPPTPLLRDPRSVIGSLQPSFLDKHFGFLLCVGPATPSTSFAISRHQINDAQARNFHKAMTARGWKGGAGERGRGRPADIPVREMHPAHVVGHGRRGDEGGIEASGPAKVSTEKRKWYPMPEAKDFELEKEEEARGKEGKGMKLRRMRGQRAMGATAVRAKALRGR</sequence>
<feature type="region of interest" description="Disordered" evidence="1">
    <location>
        <begin position="517"/>
        <end position="555"/>
    </location>
</feature>
<evidence type="ECO:0000313" key="3">
    <source>
        <dbReference type="EMBL" id="CDR43786.1"/>
    </source>
</evidence>